<dbReference type="STRING" id="1115515.EV102420_02_02510"/>
<accession>A0A090UVV0</accession>
<dbReference type="InterPro" id="IPR015421">
    <property type="entry name" value="PyrdxlP-dep_Trfase_major"/>
</dbReference>
<keyword evidence="2" id="KW-0663">Pyridoxal phosphate</keyword>
<dbReference type="GO" id="GO:0003677">
    <property type="term" value="F:DNA binding"/>
    <property type="evidence" value="ECO:0007669"/>
    <property type="project" value="UniProtKB-KW"/>
</dbReference>
<evidence type="ECO:0000313" key="7">
    <source>
        <dbReference type="EMBL" id="GAL56646.1"/>
    </source>
</evidence>
<dbReference type="InterPro" id="IPR051446">
    <property type="entry name" value="HTH_trans_reg/aminotransferase"/>
</dbReference>
<sequence length="451" mass="49601">MKARYKSIVDNFAEAIRSGKITAGSQLPTHRQLALTEHISLVTATRVYRELEAMGLVSGETGRGTFVRDISLPPGHGVDQLAVATNVLDLNFNYPSLPGQGERLRDALRQMAAGGDIESHLRYQPHAGRLAEREIIARHLTQRGFRPDAENVLIVNGAQHGLTITAMALLKPGDVVAVDALTYSGFKALAALCHLELVAIPCTAEGPDLQALRQLCTRRQVRAIYAMPTLHNPLGWVLDRQQRKAIADIARQHDLLIIEDAAYAYLIRHPPPPLAVFAPERTVYITGFSKNVATGLRVGVAICPAHYRPALERAIRATAWNTPSLMTTLVCNWIEDGTVSRFETLKRRDARLRQSVARECLGHLPCITHPDSYFIWLPLAEEARADRVVKALMDNNISVSTAEPFSVSASVPQAIRIALGSVSMDNLRSALVKVREVIEFEQYGLRGSDGV</sequence>
<dbReference type="CDD" id="cd07377">
    <property type="entry name" value="WHTH_GntR"/>
    <property type="match status" value="1"/>
</dbReference>
<dbReference type="CDD" id="cd00609">
    <property type="entry name" value="AAT_like"/>
    <property type="match status" value="1"/>
</dbReference>
<keyword evidence="8" id="KW-1185">Reference proteome</keyword>
<dbReference type="SUPFAM" id="SSF46785">
    <property type="entry name" value="Winged helix' DNA-binding domain"/>
    <property type="match status" value="1"/>
</dbReference>
<keyword evidence="5" id="KW-0804">Transcription</keyword>
<proteinExistence type="inferred from homology"/>
<evidence type="ECO:0000256" key="3">
    <source>
        <dbReference type="ARBA" id="ARBA00023015"/>
    </source>
</evidence>
<dbReference type="Pfam" id="PF00392">
    <property type="entry name" value="GntR"/>
    <property type="match status" value="1"/>
</dbReference>
<evidence type="ECO:0000256" key="5">
    <source>
        <dbReference type="ARBA" id="ARBA00023163"/>
    </source>
</evidence>
<dbReference type="eggNOG" id="COG1167">
    <property type="taxonomic scope" value="Bacteria"/>
</dbReference>
<evidence type="ECO:0000256" key="2">
    <source>
        <dbReference type="ARBA" id="ARBA00022898"/>
    </source>
</evidence>
<reference evidence="7 8" key="1">
    <citation type="submission" date="2014-09" db="EMBL/GenBank/DDBJ databases">
        <title>Whole genome shotgun sequence of Escherichia vulneris NBRC 102420.</title>
        <authorList>
            <person name="Yoshida Y."/>
            <person name="Hosoyama A."/>
            <person name="Tsuchikane K."/>
            <person name="Ohji S."/>
            <person name="Ichikawa N."/>
            <person name="Kimura A."/>
            <person name="Yamazoe A."/>
            <person name="Ezaki T."/>
            <person name="Fujita N."/>
        </authorList>
    </citation>
    <scope>NUCLEOTIDE SEQUENCE [LARGE SCALE GENOMIC DNA]</scope>
    <source>
        <strain evidence="7 8">NBRC 102420</strain>
    </source>
</reference>
<dbReference type="Gene3D" id="3.90.1150.10">
    <property type="entry name" value="Aspartate Aminotransferase, domain 1"/>
    <property type="match status" value="1"/>
</dbReference>
<dbReference type="PROSITE" id="PS50949">
    <property type="entry name" value="HTH_GNTR"/>
    <property type="match status" value="1"/>
</dbReference>
<keyword evidence="3" id="KW-0805">Transcription regulation</keyword>
<name>A0A090UVV0_PSEVU</name>
<dbReference type="OrthoDB" id="9804020at2"/>
<dbReference type="Proteomes" id="UP000029462">
    <property type="component" value="Unassembled WGS sequence"/>
</dbReference>
<dbReference type="InterPro" id="IPR015422">
    <property type="entry name" value="PyrdxlP-dep_Trfase_small"/>
</dbReference>
<dbReference type="GO" id="GO:0003700">
    <property type="term" value="F:DNA-binding transcription factor activity"/>
    <property type="evidence" value="ECO:0007669"/>
    <property type="project" value="InterPro"/>
</dbReference>
<dbReference type="SUPFAM" id="SSF53383">
    <property type="entry name" value="PLP-dependent transferases"/>
    <property type="match status" value="1"/>
</dbReference>
<dbReference type="RefSeq" id="WP_042388007.1">
    <property type="nucleotide sequence ID" value="NZ_BBMZ01000002.1"/>
</dbReference>
<evidence type="ECO:0000259" key="6">
    <source>
        <dbReference type="PROSITE" id="PS50949"/>
    </source>
</evidence>
<feature type="domain" description="HTH gntR-type" evidence="6">
    <location>
        <begin position="2"/>
        <end position="70"/>
    </location>
</feature>
<protein>
    <submittedName>
        <fullName evidence="7">Putative GntR family transcriptional regulator</fullName>
    </submittedName>
</protein>
<organism evidence="7 8">
    <name type="scientific">Pseudescherichia vulneris NBRC 102420</name>
    <dbReference type="NCBI Taxonomy" id="1115515"/>
    <lineage>
        <taxon>Bacteria</taxon>
        <taxon>Pseudomonadati</taxon>
        <taxon>Pseudomonadota</taxon>
        <taxon>Gammaproteobacteria</taxon>
        <taxon>Enterobacterales</taxon>
        <taxon>Enterobacteriaceae</taxon>
        <taxon>Pseudescherichia</taxon>
    </lineage>
</organism>
<keyword evidence="4" id="KW-0238">DNA-binding</keyword>
<gene>
    <name evidence="7" type="ORF">EV102420_02_02510</name>
</gene>
<dbReference type="PANTHER" id="PTHR46577">
    <property type="entry name" value="HTH-TYPE TRANSCRIPTIONAL REGULATORY PROTEIN GABR"/>
    <property type="match status" value="1"/>
</dbReference>
<dbReference type="InterPro" id="IPR004839">
    <property type="entry name" value="Aminotransferase_I/II_large"/>
</dbReference>
<dbReference type="EMBL" id="BBMZ01000002">
    <property type="protein sequence ID" value="GAL56646.1"/>
    <property type="molecule type" value="Genomic_DNA"/>
</dbReference>
<dbReference type="Pfam" id="PF00155">
    <property type="entry name" value="Aminotran_1_2"/>
    <property type="match status" value="1"/>
</dbReference>
<comment type="similarity">
    <text evidence="1">In the C-terminal section; belongs to the class-I pyridoxal-phosphate-dependent aminotransferase family.</text>
</comment>
<dbReference type="Gene3D" id="3.40.640.10">
    <property type="entry name" value="Type I PLP-dependent aspartate aminotransferase-like (Major domain)"/>
    <property type="match status" value="1"/>
</dbReference>
<dbReference type="SMART" id="SM00345">
    <property type="entry name" value="HTH_GNTR"/>
    <property type="match status" value="1"/>
</dbReference>
<dbReference type="PANTHER" id="PTHR46577:SF1">
    <property type="entry name" value="HTH-TYPE TRANSCRIPTIONAL REGULATORY PROTEIN GABR"/>
    <property type="match status" value="1"/>
</dbReference>
<dbReference type="InterPro" id="IPR036388">
    <property type="entry name" value="WH-like_DNA-bd_sf"/>
</dbReference>
<dbReference type="AlphaFoldDB" id="A0A090UVV0"/>
<dbReference type="InterPro" id="IPR036390">
    <property type="entry name" value="WH_DNA-bd_sf"/>
</dbReference>
<dbReference type="InterPro" id="IPR000524">
    <property type="entry name" value="Tscrpt_reg_HTH_GntR"/>
</dbReference>
<evidence type="ECO:0000256" key="4">
    <source>
        <dbReference type="ARBA" id="ARBA00023125"/>
    </source>
</evidence>
<evidence type="ECO:0000313" key="8">
    <source>
        <dbReference type="Proteomes" id="UP000029462"/>
    </source>
</evidence>
<evidence type="ECO:0000256" key="1">
    <source>
        <dbReference type="ARBA" id="ARBA00005384"/>
    </source>
</evidence>
<dbReference type="GO" id="GO:0030170">
    <property type="term" value="F:pyridoxal phosphate binding"/>
    <property type="evidence" value="ECO:0007669"/>
    <property type="project" value="InterPro"/>
</dbReference>
<dbReference type="InterPro" id="IPR015424">
    <property type="entry name" value="PyrdxlP-dep_Trfase"/>
</dbReference>
<dbReference type="Gene3D" id="1.10.10.10">
    <property type="entry name" value="Winged helix-like DNA-binding domain superfamily/Winged helix DNA-binding domain"/>
    <property type="match status" value="1"/>
</dbReference>
<comment type="caution">
    <text evidence="7">The sequence shown here is derived from an EMBL/GenBank/DDBJ whole genome shotgun (WGS) entry which is preliminary data.</text>
</comment>